<dbReference type="InterPro" id="IPR011009">
    <property type="entry name" value="Kinase-like_dom_sf"/>
</dbReference>
<name>A0A9Q1CQ16_HOLLE</name>
<comment type="caution">
    <text evidence="13">The sequence shown here is derived from an EMBL/GenBank/DDBJ whole genome shotgun (WGS) entry which is preliminary data.</text>
</comment>
<keyword evidence="13" id="KW-0808">Transferase</keyword>
<proteinExistence type="predicted"/>
<dbReference type="PANTHER" id="PTHR24416:SF611">
    <property type="entry name" value="TYROSINE-PROTEIN KINASE TRANSMEMBRANE RECEPTOR ROR"/>
    <property type="match status" value="1"/>
</dbReference>
<dbReference type="GO" id="GO:0005524">
    <property type="term" value="F:ATP binding"/>
    <property type="evidence" value="ECO:0007669"/>
    <property type="project" value="UniProtKB-KW"/>
</dbReference>
<keyword evidence="8" id="KW-0460">Magnesium</keyword>
<evidence type="ECO:0000259" key="12">
    <source>
        <dbReference type="PROSITE" id="PS50835"/>
    </source>
</evidence>
<dbReference type="InterPro" id="IPR050122">
    <property type="entry name" value="RTK"/>
</dbReference>
<dbReference type="Gene3D" id="1.10.510.10">
    <property type="entry name" value="Transferase(Phosphotransferase) domain 1"/>
    <property type="match status" value="1"/>
</dbReference>
<keyword evidence="5" id="KW-0325">Glycoprotein</keyword>
<keyword evidence="3 10" id="KW-1133">Transmembrane helix</keyword>
<evidence type="ECO:0000256" key="3">
    <source>
        <dbReference type="ARBA" id="ARBA00022989"/>
    </source>
</evidence>
<dbReference type="SUPFAM" id="SSF48726">
    <property type="entry name" value="Immunoglobulin"/>
    <property type="match status" value="2"/>
</dbReference>
<accession>A0A9Q1CQ16</accession>
<dbReference type="PIRSF" id="PIRSF000615">
    <property type="entry name" value="TyrPK_CSF1-R"/>
    <property type="match status" value="1"/>
</dbReference>
<dbReference type="InterPro" id="IPR000719">
    <property type="entry name" value="Prot_kinase_dom"/>
</dbReference>
<keyword evidence="7" id="KW-0067">ATP-binding</keyword>
<feature type="site" description="Important for interaction with phosphotyrosine-binding proteins" evidence="9">
    <location>
        <position position="642"/>
    </location>
</feature>
<keyword evidence="6" id="KW-0393">Immunoglobulin domain</keyword>
<dbReference type="OrthoDB" id="4062651at2759"/>
<evidence type="ECO:0000256" key="5">
    <source>
        <dbReference type="ARBA" id="ARBA00023180"/>
    </source>
</evidence>
<dbReference type="Pfam" id="PF07714">
    <property type="entry name" value="PK_Tyr_Ser-Thr"/>
    <property type="match status" value="1"/>
</dbReference>
<dbReference type="PROSITE" id="PS50011">
    <property type="entry name" value="PROTEIN_KINASE_DOM"/>
    <property type="match status" value="1"/>
</dbReference>
<evidence type="ECO:0000259" key="11">
    <source>
        <dbReference type="PROSITE" id="PS50011"/>
    </source>
</evidence>
<dbReference type="GO" id="GO:0007169">
    <property type="term" value="P:cell surface receptor protein tyrosine kinase signaling pathway"/>
    <property type="evidence" value="ECO:0007669"/>
    <property type="project" value="TreeGrafter"/>
</dbReference>
<evidence type="ECO:0000256" key="4">
    <source>
        <dbReference type="ARBA" id="ARBA00023136"/>
    </source>
</evidence>
<evidence type="ECO:0000313" key="14">
    <source>
        <dbReference type="Proteomes" id="UP001152320"/>
    </source>
</evidence>
<dbReference type="InterPro" id="IPR036179">
    <property type="entry name" value="Ig-like_dom_sf"/>
</dbReference>
<dbReference type="SMART" id="SM00409">
    <property type="entry name" value="IG"/>
    <property type="match status" value="2"/>
</dbReference>
<evidence type="ECO:0000256" key="1">
    <source>
        <dbReference type="ARBA" id="ARBA00004167"/>
    </source>
</evidence>
<evidence type="ECO:0000256" key="2">
    <source>
        <dbReference type="ARBA" id="ARBA00022692"/>
    </source>
</evidence>
<keyword evidence="13" id="KW-0418">Kinase</keyword>
<gene>
    <name evidence="13" type="ORF">HOLleu_01968</name>
</gene>
<evidence type="ECO:0000256" key="6">
    <source>
        <dbReference type="ARBA" id="ARBA00023319"/>
    </source>
</evidence>
<dbReference type="InterPro" id="IPR003599">
    <property type="entry name" value="Ig_sub"/>
</dbReference>
<dbReference type="EMBL" id="JAIZAY010000001">
    <property type="protein sequence ID" value="KAJ8049286.1"/>
    <property type="molecule type" value="Genomic_DNA"/>
</dbReference>
<dbReference type="PROSITE" id="PS50835">
    <property type="entry name" value="IG_LIKE"/>
    <property type="match status" value="1"/>
</dbReference>
<keyword evidence="7" id="KW-0547">Nucleotide-binding</keyword>
<keyword evidence="14" id="KW-1185">Reference proteome</keyword>
<evidence type="ECO:0000256" key="9">
    <source>
        <dbReference type="PIRSR" id="PIRSR000615-4"/>
    </source>
</evidence>
<feature type="domain" description="Protein kinase" evidence="11">
    <location>
        <begin position="350"/>
        <end position="633"/>
    </location>
</feature>
<dbReference type="GO" id="GO:0005886">
    <property type="term" value="C:plasma membrane"/>
    <property type="evidence" value="ECO:0007669"/>
    <property type="project" value="TreeGrafter"/>
</dbReference>
<sequence length="649" mass="73869">MMMHYYSMFSSFMVMTCFSSCGHKASKIATVFYLWILYRQHWKILVFVLLFELRGVKCVLSGPDLTFAHTSLVATSINFECNRTLNENSKWFFNGNVIYLNKLLLDERFGDTLALSKDNCLLIKNVSLEHEGLYQCMRESIIVANHFLTVEVRPEVTLTINEKSTSGVVKVKPNETLLFKCKATGSKPMTDLSWIVNENISESRSFHSTKVTVNSQNNITFDTSMKLSFQPKAPEGNVTCVAKMPGLIRYYHASYKVDKDITEEGSISTEEGFISVILTVTISFGILLILCAVLWCTKTYNSTLNVNCATPSVSENIGHHKTVTESNHQHLLREDLILKTHCKKETGEIGVDKHRLGESDIEIVEYLRGDGLINYWAARTSKHERKPTLIGKSLSENAKLEDVMKFRDFAGTLITLPENSNLVRTIHITTTVPYYIFQEHIGTGTLHEFLQTQTNLIEDPNQKRYSTETEGINRKLSRFVLDIGSAMAFLAKRQIYHPALSARDVLLDNFLRCKLHDLWPAGLALKKIQNIMHKPNPPVAWIAPEATLVLQYSEKLDAWSFGTVIWEIFSFGETPYKNKTTDDIVQEISSNRTLAQPDACPRSMYQLILMLWVRYPDKRPSFDEICTVLQSSYKGNNETPIYALTSKHL</sequence>
<feature type="transmembrane region" description="Helical" evidence="10">
    <location>
        <begin position="273"/>
        <end position="295"/>
    </location>
</feature>
<dbReference type="InterPro" id="IPR001245">
    <property type="entry name" value="Ser-Thr/Tyr_kinase_cat_dom"/>
</dbReference>
<dbReference type="GO" id="GO:0004714">
    <property type="term" value="F:transmembrane receptor protein tyrosine kinase activity"/>
    <property type="evidence" value="ECO:0007669"/>
    <property type="project" value="TreeGrafter"/>
</dbReference>
<evidence type="ECO:0000256" key="8">
    <source>
        <dbReference type="PIRSR" id="PIRSR000615-3"/>
    </source>
</evidence>
<feature type="domain" description="Ig-like" evidence="12">
    <location>
        <begin position="154"/>
        <end position="262"/>
    </location>
</feature>
<organism evidence="13 14">
    <name type="scientific">Holothuria leucospilota</name>
    <name type="common">Black long sea cucumber</name>
    <name type="synonym">Mertensiothuria leucospilota</name>
    <dbReference type="NCBI Taxonomy" id="206669"/>
    <lineage>
        <taxon>Eukaryota</taxon>
        <taxon>Metazoa</taxon>
        <taxon>Echinodermata</taxon>
        <taxon>Eleutherozoa</taxon>
        <taxon>Echinozoa</taxon>
        <taxon>Holothuroidea</taxon>
        <taxon>Aspidochirotacea</taxon>
        <taxon>Aspidochirotida</taxon>
        <taxon>Holothuriidae</taxon>
        <taxon>Holothuria</taxon>
    </lineage>
</organism>
<evidence type="ECO:0000256" key="10">
    <source>
        <dbReference type="SAM" id="Phobius"/>
    </source>
</evidence>
<keyword evidence="4 10" id="KW-0472">Membrane</keyword>
<dbReference type="Proteomes" id="UP001152320">
    <property type="component" value="Chromosome 1"/>
</dbReference>
<keyword evidence="2 10" id="KW-0812">Transmembrane</keyword>
<feature type="binding site" evidence="8">
    <location>
        <position position="517"/>
    </location>
    <ligand>
        <name>Mg(2+)</name>
        <dbReference type="ChEBI" id="CHEBI:18420"/>
    </ligand>
</feature>
<dbReference type="InterPro" id="IPR013783">
    <property type="entry name" value="Ig-like_fold"/>
</dbReference>
<comment type="subcellular location">
    <subcellularLocation>
        <location evidence="1">Membrane</location>
        <topology evidence="1">Single-pass membrane protein</topology>
    </subcellularLocation>
</comment>
<keyword evidence="8" id="KW-0479">Metal-binding</keyword>
<evidence type="ECO:0000313" key="13">
    <source>
        <dbReference type="EMBL" id="KAJ8049286.1"/>
    </source>
</evidence>
<protein>
    <submittedName>
        <fullName evidence="13">Megakaryocyte-associated tyrosine-protein kinase</fullName>
    </submittedName>
</protein>
<dbReference type="SUPFAM" id="SSF56112">
    <property type="entry name" value="Protein kinase-like (PK-like)"/>
    <property type="match status" value="1"/>
</dbReference>
<dbReference type="Gene3D" id="2.60.40.10">
    <property type="entry name" value="Immunoglobulins"/>
    <property type="match status" value="2"/>
</dbReference>
<evidence type="ECO:0000256" key="7">
    <source>
        <dbReference type="PIRSR" id="PIRSR000615-2"/>
    </source>
</evidence>
<dbReference type="InterPro" id="IPR007110">
    <property type="entry name" value="Ig-like_dom"/>
</dbReference>
<dbReference type="PANTHER" id="PTHR24416">
    <property type="entry name" value="TYROSINE-PROTEIN KINASE RECEPTOR"/>
    <property type="match status" value="1"/>
</dbReference>
<reference evidence="13" key="1">
    <citation type="submission" date="2021-10" db="EMBL/GenBank/DDBJ databases">
        <title>Tropical sea cucumber genome reveals ecological adaptation and Cuvierian tubules defense mechanism.</title>
        <authorList>
            <person name="Chen T."/>
        </authorList>
    </citation>
    <scope>NUCLEOTIDE SEQUENCE</scope>
    <source>
        <strain evidence="13">Nanhai2018</strain>
        <tissue evidence="13">Muscle</tissue>
    </source>
</reference>
<dbReference type="PRINTS" id="PR00109">
    <property type="entry name" value="TYRKINASE"/>
</dbReference>
<feature type="binding site" evidence="7">
    <location>
        <position position="503"/>
    </location>
    <ligand>
        <name>ATP</name>
        <dbReference type="ChEBI" id="CHEBI:30616"/>
    </ligand>
</feature>
<dbReference type="GO" id="GO:0043235">
    <property type="term" value="C:receptor complex"/>
    <property type="evidence" value="ECO:0007669"/>
    <property type="project" value="TreeGrafter"/>
</dbReference>
<dbReference type="GO" id="GO:0046872">
    <property type="term" value="F:metal ion binding"/>
    <property type="evidence" value="ECO:0007669"/>
    <property type="project" value="UniProtKB-KW"/>
</dbReference>
<dbReference type="AlphaFoldDB" id="A0A9Q1CQ16"/>